<dbReference type="Pfam" id="PF07690">
    <property type="entry name" value="MFS_1"/>
    <property type="match status" value="1"/>
</dbReference>
<dbReference type="CDD" id="cd17324">
    <property type="entry name" value="MFS_NepI_like"/>
    <property type="match status" value="1"/>
</dbReference>
<dbReference type="RefSeq" id="WP_133285673.1">
    <property type="nucleotide sequence ID" value="NZ_SMSI01000004.1"/>
</dbReference>
<dbReference type="PANTHER" id="PTHR43124:SF10">
    <property type="entry name" value="PURINE EFFLUX PUMP PBUE"/>
    <property type="match status" value="1"/>
</dbReference>
<evidence type="ECO:0000256" key="4">
    <source>
        <dbReference type="ARBA" id="ARBA00022989"/>
    </source>
</evidence>
<dbReference type="InterPro" id="IPR050189">
    <property type="entry name" value="MFS_Efflux_Transporters"/>
</dbReference>
<sequence length="392" mass="40274">MDRRIYLLGLGAFAVSTVAFLFSGLLPLIADDIGVSVAQAGYLVTAYSMSYALFTPVLAAVTGRFDRRYVVGGALAAFVGGMMLTAFSQSIGILVLAQVITGMAAGLFAATGQGIAVTLSEPAQRAKAISMVVSGTTFAVALGAPLGSFLAHYAGWRAGFGAVGAVAFICLIALLSLLPRNLPGARLSLSERLSVVREPGVARLILMTFIFMASAFLVVGYLGPIVTEGAGMAPDMLPVVLVVYGIGAILGNYCSGRLTDRIGARRMVIASLLTSVVCSLLLAAILLWLPSAIAGPVLMITLFLWAFVGWVYPPAQISRLVAQAPGAAHLSLALHASAIYLGIAAGTFIGGRVLELAPPFALGPAACIIAAVPLLMVLGERSPRAVPGPTAA</sequence>
<feature type="transmembrane region" description="Helical" evidence="6">
    <location>
        <begin position="42"/>
        <end position="62"/>
    </location>
</feature>
<feature type="transmembrane region" description="Helical" evidence="6">
    <location>
        <begin position="160"/>
        <end position="179"/>
    </location>
</feature>
<dbReference type="Gene3D" id="1.20.1250.20">
    <property type="entry name" value="MFS general substrate transporter like domains"/>
    <property type="match status" value="2"/>
</dbReference>
<organism evidence="8 9">
    <name type="scientific">Pseudohoeflea suaedae</name>
    <dbReference type="NCBI Taxonomy" id="877384"/>
    <lineage>
        <taxon>Bacteria</taxon>
        <taxon>Pseudomonadati</taxon>
        <taxon>Pseudomonadota</taxon>
        <taxon>Alphaproteobacteria</taxon>
        <taxon>Hyphomicrobiales</taxon>
        <taxon>Rhizobiaceae</taxon>
        <taxon>Pseudohoeflea</taxon>
    </lineage>
</organism>
<name>A0A4R5PHE3_9HYPH</name>
<comment type="subcellular location">
    <subcellularLocation>
        <location evidence="1">Cell membrane</location>
        <topology evidence="1">Multi-pass membrane protein</topology>
    </subcellularLocation>
</comment>
<keyword evidence="9" id="KW-1185">Reference proteome</keyword>
<evidence type="ECO:0000256" key="1">
    <source>
        <dbReference type="ARBA" id="ARBA00004651"/>
    </source>
</evidence>
<reference evidence="8 9" key="1">
    <citation type="journal article" date="2013" name="Int. J. Syst. Evol. Microbiol.">
        <title>Hoeflea suaedae sp. nov., an endophytic bacterium isolated from the root of the halophyte Suaeda maritima.</title>
        <authorList>
            <person name="Chung E.J."/>
            <person name="Park J.A."/>
            <person name="Pramanik P."/>
            <person name="Bibi F."/>
            <person name="Jeon C.O."/>
            <person name="Chung Y.R."/>
        </authorList>
    </citation>
    <scope>NUCLEOTIDE SEQUENCE [LARGE SCALE GENOMIC DNA]</scope>
    <source>
        <strain evidence="8 9">YC6898</strain>
    </source>
</reference>
<feature type="transmembrane region" description="Helical" evidence="6">
    <location>
        <begin position="131"/>
        <end position="154"/>
    </location>
</feature>
<keyword evidence="5 6" id="KW-0472">Membrane</keyword>
<evidence type="ECO:0000256" key="6">
    <source>
        <dbReference type="SAM" id="Phobius"/>
    </source>
</evidence>
<dbReference type="SUPFAM" id="SSF103473">
    <property type="entry name" value="MFS general substrate transporter"/>
    <property type="match status" value="1"/>
</dbReference>
<protein>
    <submittedName>
        <fullName evidence="8">MFS transporter</fullName>
    </submittedName>
</protein>
<feature type="transmembrane region" description="Helical" evidence="6">
    <location>
        <begin position="332"/>
        <end position="354"/>
    </location>
</feature>
<keyword evidence="4 6" id="KW-1133">Transmembrane helix</keyword>
<evidence type="ECO:0000256" key="3">
    <source>
        <dbReference type="ARBA" id="ARBA00022692"/>
    </source>
</evidence>
<evidence type="ECO:0000256" key="5">
    <source>
        <dbReference type="ARBA" id="ARBA00023136"/>
    </source>
</evidence>
<comment type="caution">
    <text evidence="8">The sequence shown here is derived from an EMBL/GenBank/DDBJ whole genome shotgun (WGS) entry which is preliminary data.</text>
</comment>
<feature type="transmembrane region" description="Helical" evidence="6">
    <location>
        <begin position="69"/>
        <end position="87"/>
    </location>
</feature>
<dbReference type="InterPro" id="IPR011701">
    <property type="entry name" value="MFS"/>
</dbReference>
<dbReference type="InterPro" id="IPR020846">
    <property type="entry name" value="MFS_dom"/>
</dbReference>
<feature type="transmembrane region" description="Helical" evidence="6">
    <location>
        <begin position="200"/>
        <end position="224"/>
    </location>
</feature>
<dbReference type="EMBL" id="SMSI01000004">
    <property type="protein sequence ID" value="TDH34327.1"/>
    <property type="molecule type" value="Genomic_DNA"/>
</dbReference>
<feature type="transmembrane region" description="Helical" evidence="6">
    <location>
        <begin position="360"/>
        <end position="378"/>
    </location>
</feature>
<evidence type="ECO:0000259" key="7">
    <source>
        <dbReference type="PROSITE" id="PS50850"/>
    </source>
</evidence>
<feature type="transmembrane region" description="Helical" evidence="6">
    <location>
        <begin position="93"/>
        <end position="119"/>
    </location>
</feature>
<feature type="transmembrane region" description="Helical" evidence="6">
    <location>
        <begin position="293"/>
        <end position="312"/>
    </location>
</feature>
<dbReference type="AlphaFoldDB" id="A0A4R5PHE3"/>
<evidence type="ECO:0000256" key="2">
    <source>
        <dbReference type="ARBA" id="ARBA00022475"/>
    </source>
</evidence>
<dbReference type="PROSITE" id="PS50850">
    <property type="entry name" value="MFS"/>
    <property type="match status" value="1"/>
</dbReference>
<dbReference type="OrthoDB" id="9810111at2"/>
<evidence type="ECO:0000313" key="8">
    <source>
        <dbReference type="EMBL" id="TDH34327.1"/>
    </source>
</evidence>
<proteinExistence type="predicted"/>
<evidence type="ECO:0000313" key="9">
    <source>
        <dbReference type="Proteomes" id="UP000295131"/>
    </source>
</evidence>
<gene>
    <name evidence="8" type="ORF">E2A64_16800</name>
</gene>
<keyword evidence="3 6" id="KW-0812">Transmembrane</keyword>
<dbReference type="PANTHER" id="PTHR43124">
    <property type="entry name" value="PURINE EFFLUX PUMP PBUE"/>
    <property type="match status" value="1"/>
</dbReference>
<feature type="domain" description="Major facilitator superfamily (MFS) profile" evidence="7">
    <location>
        <begin position="4"/>
        <end position="382"/>
    </location>
</feature>
<feature type="transmembrane region" description="Helical" evidence="6">
    <location>
        <begin position="267"/>
        <end position="287"/>
    </location>
</feature>
<feature type="transmembrane region" description="Helical" evidence="6">
    <location>
        <begin position="7"/>
        <end position="30"/>
    </location>
</feature>
<keyword evidence="2" id="KW-1003">Cell membrane</keyword>
<dbReference type="GO" id="GO:0005886">
    <property type="term" value="C:plasma membrane"/>
    <property type="evidence" value="ECO:0007669"/>
    <property type="project" value="UniProtKB-SubCell"/>
</dbReference>
<feature type="transmembrane region" description="Helical" evidence="6">
    <location>
        <begin position="236"/>
        <end position="255"/>
    </location>
</feature>
<dbReference type="Proteomes" id="UP000295131">
    <property type="component" value="Unassembled WGS sequence"/>
</dbReference>
<dbReference type="InterPro" id="IPR036259">
    <property type="entry name" value="MFS_trans_sf"/>
</dbReference>
<dbReference type="GO" id="GO:0022857">
    <property type="term" value="F:transmembrane transporter activity"/>
    <property type="evidence" value="ECO:0007669"/>
    <property type="project" value="InterPro"/>
</dbReference>
<accession>A0A4R5PHE3</accession>